<keyword evidence="2" id="KW-0472">Membrane</keyword>
<keyword evidence="2" id="KW-1133">Transmembrane helix</keyword>
<dbReference type="RefSeq" id="WP_095043653.1">
    <property type="nucleotide sequence ID" value="NZ_LN890655.1"/>
</dbReference>
<dbReference type="Proteomes" id="UP000215027">
    <property type="component" value="Chromosome I"/>
</dbReference>
<organism evidence="3 4">
    <name type="scientific">Candidatus Promineifilum breve</name>
    <dbReference type="NCBI Taxonomy" id="1806508"/>
    <lineage>
        <taxon>Bacteria</taxon>
        <taxon>Bacillati</taxon>
        <taxon>Chloroflexota</taxon>
        <taxon>Ardenticatenia</taxon>
        <taxon>Candidatus Promineifilales</taxon>
        <taxon>Candidatus Promineifilaceae</taxon>
        <taxon>Candidatus Promineifilum</taxon>
    </lineage>
</organism>
<feature type="transmembrane region" description="Helical" evidence="2">
    <location>
        <begin position="70"/>
        <end position="91"/>
    </location>
</feature>
<feature type="region of interest" description="Disordered" evidence="1">
    <location>
        <begin position="499"/>
        <end position="519"/>
    </location>
</feature>
<feature type="transmembrane region" description="Helical" evidence="2">
    <location>
        <begin position="103"/>
        <end position="125"/>
    </location>
</feature>
<dbReference type="PANTHER" id="PTHR37309:SF1">
    <property type="entry name" value="SLR0284 PROTEIN"/>
    <property type="match status" value="1"/>
</dbReference>
<evidence type="ECO:0008006" key="5">
    <source>
        <dbReference type="Google" id="ProtNLM"/>
    </source>
</evidence>
<dbReference type="PANTHER" id="PTHR37309">
    <property type="entry name" value="SLR0284 PROTEIN"/>
    <property type="match status" value="1"/>
</dbReference>
<reference evidence="3" key="1">
    <citation type="submission" date="2016-01" db="EMBL/GenBank/DDBJ databases">
        <authorList>
            <person name="Mcilroy J.S."/>
            <person name="Karst M S."/>
            <person name="Albertsen M."/>
        </authorList>
    </citation>
    <scope>NUCLEOTIDE SEQUENCE</scope>
    <source>
        <strain evidence="3">Cfx-K</strain>
    </source>
</reference>
<dbReference type="InterPro" id="IPR002591">
    <property type="entry name" value="Phosphodiest/P_Trfase"/>
</dbReference>
<dbReference type="KEGG" id="pbf:CFX0092_A2401"/>
<feature type="region of interest" description="Disordered" evidence="1">
    <location>
        <begin position="689"/>
        <end position="713"/>
    </location>
</feature>
<dbReference type="EMBL" id="LN890655">
    <property type="protein sequence ID" value="CUS04279.2"/>
    <property type="molecule type" value="Genomic_DNA"/>
</dbReference>
<name>A0A160T4G3_9CHLR</name>
<gene>
    <name evidence="3" type="ORF">CFX0092_A2401</name>
</gene>
<feature type="transmembrane region" description="Helical" evidence="2">
    <location>
        <begin position="12"/>
        <end position="33"/>
    </location>
</feature>
<dbReference type="Pfam" id="PF01663">
    <property type="entry name" value="Phosphodiest"/>
    <property type="match status" value="1"/>
</dbReference>
<dbReference type="AlphaFoldDB" id="A0A160T4G3"/>
<evidence type="ECO:0000313" key="3">
    <source>
        <dbReference type="EMBL" id="CUS04279.2"/>
    </source>
</evidence>
<accession>A0A160T4G3</accession>
<keyword evidence="2" id="KW-0812">Transmembrane</keyword>
<evidence type="ECO:0000313" key="4">
    <source>
        <dbReference type="Proteomes" id="UP000215027"/>
    </source>
</evidence>
<evidence type="ECO:0000256" key="2">
    <source>
        <dbReference type="SAM" id="Phobius"/>
    </source>
</evidence>
<feature type="transmembrane region" description="Helical" evidence="2">
    <location>
        <begin position="45"/>
        <end position="63"/>
    </location>
</feature>
<dbReference type="InterPro" id="IPR007165">
    <property type="entry name" value="Phage_holin_4_2"/>
</dbReference>
<dbReference type="InterPro" id="IPR017850">
    <property type="entry name" value="Alkaline_phosphatase_core_sf"/>
</dbReference>
<evidence type="ECO:0000256" key="1">
    <source>
        <dbReference type="SAM" id="MobiDB-lite"/>
    </source>
</evidence>
<sequence length="713" mass="77825">MEQPKTPLAKRPLFRTLLIWLIQTVALLIMAWLMDSVLVETLTTALAVTAVIGLLNALLWPILSYLLVPFAVLTLGFGALLLNGLFVWLAARFVPDFGLTSYWAGFWLALGMAAINIILSTVLTIDDDNSWYRNQVNRRMKFMVRPEKSDVPGILFLEIDGLARPILQQALDGGFMPTLKRWLDSGDYTLTGWETDTSSQTSASQAGILHGNNTGITAFRWYDKSVGQMVASNNTKLLPKIERALSNGNGLLADSGASRGNMFSGDAPYVMNTASALLDRGRFHSSEFQAYFANPYNASRTILLFLWDAILEMWQFGKARRNGVTPILDKHHRGGIYPLMRATMTVLMRELNVYTLLGDMFAGRPAAYATFVGYDEIAHHSGVLDPGAFDILRKLDEQFARLAGARRSAPRPYHLVILSDHGQTGGATFLQRYGLTLQEHVQKLMTEEYTVITSHGPDESHGVINAFLTDIIANEASAVSSLVGRVFKSKTVNGEVRLTAEGPRDGAPKRGRKGKGKDETPAVIAVASGNLGIVSFTQWPERATAEQIEAAFPAVLPGLVQHPGVGFVMVRSAKHGPVVMGANGIYYLATDLIEGENPLTNFGLHAADHLRRTDSFSTCPDILVNSFYDPTTGEGCAFEELIGFHGGMGGPQTQPFLLHPVALTVNEELIGAAAVYRACKGWLNALQGADSSAPAEPRETRFPAVTGQRSIDR</sequence>
<keyword evidence="4" id="KW-1185">Reference proteome</keyword>
<dbReference type="OrthoDB" id="155529at2"/>
<proteinExistence type="predicted"/>
<dbReference type="Pfam" id="PF04020">
    <property type="entry name" value="Phage_holin_4_2"/>
    <property type="match status" value="1"/>
</dbReference>
<protein>
    <recommendedName>
        <fullName evidence="5">Phage holin family protein</fullName>
    </recommendedName>
</protein>
<dbReference type="Gene3D" id="3.40.720.10">
    <property type="entry name" value="Alkaline Phosphatase, subunit A"/>
    <property type="match status" value="1"/>
</dbReference>
<dbReference type="SUPFAM" id="SSF53649">
    <property type="entry name" value="Alkaline phosphatase-like"/>
    <property type="match status" value="1"/>
</dbReference>